<proteinExistence type="predicted"/>
<dbReference type="Pfam" id="PF13585">
    <property type="entry name" value="CHU_C"/>
    <property type="match status" value="1"/>
</dbReference>
<gene>
    <name evidence="3" type="ORF">FGM00_17860</name>
</gene>
<dbReference type="Proteomes" id="UP000310017">
    <property type="component" value="Chromosome"/>
</dbReference>
<accession>A0A5B7SX90</accession>
<evidence type="ECO:0000313" key="4">
    <source>
        <dbReference type="Proteomes" id="UP000310017"/>
    </source>
</evidence>
<keyword evidence="4" id="KW-1185">Reference proteome</keyword>
<reference evidence="3 4" key="1">
    <citation type="submission" date="2019-05" db="EMBL/GenBank/DDBJ databases">
        <title>Genome sequencing of F202Z8.</title>
        <authorList>
            <person name="Kwon Y.M."/>
        </authorList>
    </citation>
    <scope>NUCLEOTIDE SEQUENCE [LARGE SCALE GENOMIC DNA]</scope>
    <source>
        <strain evidence="3 4">F202Z8</strain>
    </source>
</reference>
<dbReference type="InterPro" id="IPR044023">
    <property type="entry name" value="Ig_7"/>
</dbReference>
<protein>
    <submittedName>
        <fullName evidence="3">Gliding motility-associated C-terminal domain-containing protein</fullName>
    </submittedName>
</protein>
<dbReference type="SUPFAM" id="SSF48726">
    <property type="entry name" value="Immunoglobulin"/>
    <property type="match status" value="1"/>
</dbReference>
<dbReference type="KEGG" id="asag:FGM00_17860"/>
<dbReference type="Pfam" id="PF19081">
    <property type="entry name" value="Ig_7"/>
    <property type="match status" value="1"/>
</dbReference>
<sequence length="750" mass="80244">MNLRKRFSPTLLLLAFVLLGASQLSAQVLQAPEPAPNQNPPNNGAGNAWGPNICAGINGFNEYFMEISWVGSFDASNEFILELSDASGSFSAPVELAREGGQNTTSGQFFQQFALPTNTRGDGYKFRVRSTSPVRPPAESATFSLYYQGVTSNFNISPNGDGTTPGTYNTTTPVTLTVDNIPDANSYSYQWYRSGTGPLAETGPSILADQDGMYQAYIDYGPCTGSSNAFSNVIDVQFCSGSQGIFINPPSNTALCAGQTETLQINTTDGSWSYQWYKNGTAIPGATADNYTVNANTVGFEGDYQVEISATGICTERSAGITMTNAGGFTVTRDNPANVVVLPSQPETLSVSTTATAANYQWYRNGTIITGATNSTLEITQDGTYYVEVSTTGACATTVSSETTTAVVPDSFEVVIGYNPTTYAACSNTDVVLEVTTINALVNGSPIDVTVALVDSFSYQWQRDGVAIAGATGRNISLSDTAENGSYVVNATLNTYTDESNTLPVQLLTNETVTITSNGTVFCSGGDTLTISTATDLSSETFIWERNGVALGATTPTLTVTDTGTYRLALDKNGCTLYSNEIVINGLDPNLIQLDVDGDVIFPEGSSETVRASGGTSYQWFDAGNNLLSSTDTMTFTEEGDFTLVASIDNCQVTRQLRAVYLDLFNIPNVITPNGDGSNDQWVIPNSYSNKSDVSVVIYNDKGTELLNVTGYQNNWPESSMTFPKQNMVFYYVVRNANETLKQGTITVIR</sequence>
<feature type="domain" description="Ig-like" evidence="2">
    <location>
        <begin position="341"/>
        <end position="409"/>
    </location>
</feature>
<feature type="chain" id="PRO_5022749580" evidence="1">
    <location>
        <begin position="27"/>
        <end position="750"/>
    </location>
</feature>
<dbReference type="EMBL" id="CP040710">
    <property type="protein sequence ID" value="QCX01889.1"/>
    <property type="molecule type" value="Genomic_DNA"/>
</dbReference>
<feature type="signal peptide" evidence="1">
    <location>
        <begin position="1"/>
        <end position="26"/>
    </location>
</feature>
<name>A0A5B7SX90_9FLAO</name>
<evidence type="ECO:0000313" key="3">
    <source>
        <dbReference type="EMBL" id="QCX01889.1"/>
    </source>
</evidence>
<organism evidence="3 4">
    <name type="scientific">Aggregatimonas sangjinii</name>
    <dbReference type="NCBI Taxonomy" id="2583587"/>
    <lineage>
        <taxon>Bacteria</taxon>
        <taxon>Pseudomonadati</taxon>
        <taxon>Bacteroidota</taxon>
        <taxon>Flavobacteriia</taxon>
        <taxon>Flavobacteriales</taxon>
        <taxon>Flavobacteriaceae</taxon>
        <taxon>Aggregatimonas</taxon>
    </lineage>
</organism>
<evidence type="ECO:0000256" key="1">
    <source>
        <dbReference type="SAM" id="SignalP"/>
    </source>
</evidence>
<evidence type="ECO:0000259" key="2">
    <source>
        <dbReference type="Pfam" id="PF19081"/>
    </source>
</evidence>
<dbReference type="RefSeq" id="WP_138854226.1">
    <property type="nucleotide sequence ID" value="NZ_CP040710.1"/>
</dbReference>
<keyword evidence="1" id="KW-0732">Signal</keyword>
<dbReference type="Gene3D" id="2.60.40.10">
    <property type="entry name" value="Immunoglobulins"/>
    <property type="match status" value="2"/>
</dbReference>
<dbReference type="InterPro" id="IPR036179">
    <property type="entry name" value="Ig-like_dom_sf"/>
</dbReference>
<dbReference type="InterPro" id="IPR013783">
    <property type="entry name" value="Ig-like_fold"/>
</dbReference>
<dbReference type="AlphaFoldDB" id="A0A5B7SX90"/>
<dbReference type="OrthoDB" id="678019at2"/>